<evidence type="ECO:0000256" key="4">
    <source>
        <dbReference type="ARBA" id="ARBA00034481"/>
    </source>
</evidence>
<evidence type="ECO:0000313" key="9">
    <source>
        <dbReference type="Proteomes" id="UP000245207"/>
    </source>
</evidence>
<dbReference type="Gene3D" id="3.40.50.150">
    <property type="entry name" value="Vaccinia Virus protein VP39"/>
    <property type="match status" value="1"/>
</dbReference>
<dbReference type="AlphaFoldDB" id="A0A2U1M4F1"/>
<keyword evidence="9" id="KW-1185">Reference proteome</keyword>
<evidence type="ECO:0000256" key="5">
    <source>
        <dbReference type="PIRSR" id="PIRSR005739-1"/>
    </source>
</evidence>
<dbReference type="OrthoDB" id="1606438at2759"/>
<dbReference type="InterPro" id="IPR036390">
    <property type="entry name" value="WH_DNA-bd_sf"/>
</dbReference>
<dbReference type="FunFam" id="1.10.10.10:FF:000357">
    <property type="entry name" value="Caffeic acid 3-O-methyltransferase"/>
    <property type="match status" value="1"/>
</dbReference>
<dbReference type="GO" id="GO:0009805">
    <property type="term" value="P:coumarin biosynthetic process"/>
    <property type="evidence" value="ECO:0007669"/>
    <property type="project" value="UniProtKB-ARBA"/>
</dbReference>
<name>A0A2U1M4F1_ARTAN</name>
<keyword evidence="3" id="KW-0949">S-adenosyl-L-methionine</keyword>
<dbReference type="EMBL" id="PKPP01006566">
    <property type="protein sequence ID" value="PWA56118.1"/>
    <property type="molecule type" value="Genomic_DNA"/>
</dbReference>
<dbReference type="PROSITE" id="PS51683">
    <property type="entry name" value="SAM_OMT_II"/>
    <property type="match status" value="1"/>
</dbReference>
<dbReference type="SUPFAM" id="SSF46785">
    <property type="entry name" value="Winged helix' DNA-binding domain"/>
    <property type="match status" value="1"/>
</dbReference>
<dbReference type="InterPro" id="IPR012967">
    <property type="entry name" value="COMT_dimerisation"/>
</dbReference>
<comment type="similarity">
    <text evidence="4">Belongs to the class I-like SAM-binding methyltransferase superfamily. Cation-independent O-methyltransferase family. COMT subfamily.</text>
</comment>
<reference evidence="8 9" key="1">
    <citation type="journal article" date="2018" name="Mol. Plant">
        <title>The genome of Artemisia annua provides insight into the evolution of Asteraceae family and artemisinin biosynthesis.</title>
        <authorList>
            <person name="Shen Q."/>
            <person name="Zhang L."/>
            <person name="Liao Z."/>
            <person name="Wang S."/>
            <person name="Yan T."/>
            <person name="Shi P."/>
            <person name="Liu M."/>
            <person name="Fu X."/>
            <person name="Pan Q."/>
            <person name="Wang Y."/>
            <person name="Lv Z."/>
            <person name="Lu X."/>
            <person name="Zhang F."/>
            <person name="Jiang W."/>
            <person name="Ma Y."/>
            <person name="Chen M."/>
            <person name="Hao X."/>
            <person name="Li L."/>
            <person name="Tang Y."/>
            <person name="Lv G."/>
            <person name="Zhou Y."/>
            <person name="Sun X."/>
            <person name="Brodelius P.E."/>
            <person name="Rose J.K.C."/>
            <person name="Tang K."/>
        </authorList>
    </citation>
    <scope>NUCLEOTIDE SEQUENCE [LARGE SCALE GENOMIC DNA]</scope>
    <source>
        <strain evidence="9">cv. Huhao1</strain>
        <tissue evidence="8">Leaf</tissue>
    </source>
</reference>
<feature type="domain" description="O-methyltransferase C-terminal" evidence="6">
    <location>
        <begin position="132"/>
        <end position="336"/>
    </location>
</feature>
<dbReference type="PANTHER" id="PTHR11746">
    <property type="entry name" value="O-METHYLTRANSFERASE"/>
    <property type="match status" value="1"/>
</dbReference>
<organism evidence="8 9">
    <name type="scientific">Artemisia annua</name>
    <name type="common">Sweet wormwood</name>
    <dbReference type="NCBI Taxonomy" id="35608"/>
    <lineage>
        <taxon>Eukaryota</taxon>
        <taxon>Viridiplantae</taxon>
        <taxon>Streptophyta</taxon>
        <taxon>Embryophyta</taxon>
        <taxon>Tracheophyta</taxon>
        <taxon>Spermatophyta</taxon>
        <taxon>Magnoliopsida</taxon>
        <taxon>eudicotyledons</taxon>
        <taxon>Gunneridae</taxon>
        <taxon>Pentapetalae</taxon>
        <taxon>asterids</taxon>
        <taxon>campanulids</taxon>
        <taxon>Asterales</taxon>
        <taxon>Asteraceae</taxon>
        <taxon>Asteroideae</taxon>
        <taxon>Anthemideae</taxon>
        <taxon>Artemisiinae</taxon>
        <taxon>Artemisia</taxon>
    </lineage>
</organism>
<evidence type="ECO:0000256" key="1">
    <source>
        <dbReference type="ARBA" id="ARBA00022603"/>
    </source>
</evidence>
<dbReference type="SUPFAM" id="SSF53335">
    <property type="entry name" value="S-adenosyl-L-methionine-dependent methyltransferases"/>
    <property type="match status" value="1"/>
</dbReference>
<dbReference type="Pfam" id="PF08100">
    <property type="entry name" value="Dimerisation"/>
    <property type="match status" value="1"/>
</dbReference>
<evidence type="ECO:0000259" key="6">
    <source>
        <dbReference type="Pfam" id="PF00891"/>
    </source>
</evidence>
<dbReference type="GO" id="GO:0008171">
    <property type="term" value="F:O-methyltransferase activity"/>
    <property type="evidence" value="ECO:0007669"/>
    <property type="project" value="InterPro"/>
</dbReference>
<dbReference type="GO" id="GO:0046983">
    <property type="term" value="F:protein dimerization activity"/>
    <property type="evidence" value="ECO:0007669"/>
    <property type="project" value="InterPro"/>
</dbReference>
<dbReference type="InterPro" id="IPR029063">
    <property type="entry name" value="SAM-dependent_MTases_sf"/>
</dbReference>
<dbReference type="STRING" id="35608.A0A2U1M4F1"/>
<feature type="active site" description="Proton acceptor" evidence="5">
    <location>
        <position position="261"/>
    </location>
</feature>
<evidence type="ECO:0000313" key="8">
    <source>
        <dbReference type="EMBL" id="PWA56118.1"/>
    </source>
</evidence>
<keyword evidence="2 8" id="KW-0808">Transferase</keyword>
<feature type="domain" description="O-methyltransferase dimerisation" evidence="7">
    <location>
        <begin position="18"/>
        <end position="109"/>
    </location>
</feature>
<sequence>MDTNIEDAENQLYTYALQIVTSIALPMVLSNAIKLKVLEVIAEAGPDAQLSAYEIALRLSISNHEAPDMIDRMLRLLASYSIVTCIQQDCESMPVRVYGLAPVARLFIKNEDGVSLGPMLELHQNKLNIDTWFKLKESVHEGGIAFEKIHGMHEYEYLGLNAELNEVFNNAMVETSTIVVKKMLKNYHGFKNIECMVDVGGGFGTTLSMIVSKYPTIKGINMDLPHVIQHAPLYTGITHVEGDMFDKIPHADGILMKWVLHCYDDDRCVKLLKNCYKALQDGGKVIIVEKILPFLPDTSSSVKTGSHLDAIMMTQTPGGKERTEAQFLALAKEAGFVGLQKQCFVCNYWVMEIYK</sequence>
<dbReference type="InterPro" id="IPR036388">
    <property type="entry name" value="WH-like_DNA-bd_sf"/>
</dbReference>
<dbReference type="InterPro" id="IPR001077">
    <property type="entry name" value="COMT_C"/>
</dbReference>
<evidence type="ECO:0000256" key="3">
    <source>
        <dbReference type="ARBA" id="ARBA00022691"/>
    </source>
</evidence>
<dbReference type="Gene3D" id="1.10.10.10">
    <property type="entry name" value="Winged helix-like DNA-binding domain superfamily/Winged helix DNA-binding domain"/>
    <property type="match status" value="1"/>
</dbReference>
<dbReference type="InterPro" id="IPR016461">
    <property type="entry name" value="COMT-like"/>
</dbReference>
<proteinExistence type="inferred from homology"/>
<accession>A0A2U1M4F1</accession>
<dbReference type="Pfam" id="PF00891">
    <property type="entry name" value="Methyltransf_2"/>
    <property type="match status" value="1"/>
</dbReference>
<dbReference type="GO" id="GO:0032259">
    <property type="term" value="P:methylation"/>
    <property type="evidence" value="ECO:0007669"/>
    <property type="project" value="UniProtKB-KW"/>
</dbReference>
<gene>
    <name evidence="8" type="ORF">CTI12_AA428890</name>
</gene>
<dbReference type="PIRSF" id="PIRSF005739">
    <property type="entry name" value="O-mtase"/>
    <property type="match status" value="1"/>
</dbReference>
<dbReference type="Proteomes" id="UP000245207">
    <property type="component" value="Unassembled WGS sequence"/>
</dbReference>
<evidence type="ECO:0000256" key="2">
    <source>
        <dbReference type="ARBA" id="ARBA00022679"/>
    </source>
</evidence>
<evidence type="ECO:0000259" key="7">
    <source>
        <dbReference type="Pfam" id="PF08100"/>
    </source>
</evidence>
<keyword evidence="1 8" id="KW-0489">Methyltransferase</keyword>
<comment type="caution">
    <text evidence="8">The sequence shown here is derived from an EMBL/GenBank/DDBJ whole genome shotgun (WGS) entry which is preliminary data.</text>
</comment>
<dbReference type="GO" id="GO:0008757">
    <property type="term" value="F:S-adenosylmethionine-dependent methyltransferase activity"/>
    <property type="evidence" value="ECO:0007669"/>
    <property type="project" value="UniProtKB-ARBA"/>
</dbReference>
<protein>
    <submittedName>
        <fullName evidence="8">Caffeic acid 3-O-methyltransferase</fullName>
    </submittedName>
</protein>
<dbReference type="FunFam" id="3.40.50.150:FF:000061">
    <property type="entry name" value="Caffeic acid O-methyltransferase"/>
    <property type="match status" value="1"/>
</dbReference>